<dbReference type="InterPro" id="IPR003593">
    <property type="entry name" value="AAA+_ATPase"/>
</dbReference>
<keyword evidence="4" id="KW-0067">ATP-binding</keyword>
<dbReference type="SUPFAM" id="SSF52540">
    <property type="entry name" value="P-loop containing nucleoside triphosphate hydrolases"/>
    <property type="match status" value="1"/>
</dbReference>
<dbReference type="InterPro" id="IPR003439">
    <property type="entry name" value="ABC_transporter-like_ATP-bd"/>
</dbReference>
<evidence type="ECO:0000313" key="7">
    <source>
        <dbReference type="Proteomes" id="UP000218041"/>
    </source>
</evidence>
<dbReference type="GO" id="GO:0005524">
    <property type="term" value="F:ATP binding"/>
    <property type="evidence" value="ECO:0007669"/>
    <property type="project" value="UniProtKB-KW"/>
</dbReference>
<accession>A0AB36RHN9</accession>
<keyword evidence="2" id="KW-0813">Transport</keyword>
<dbReference type="PANTHER" id="PTHR46743:SF2">
    <property type="entry name" value="TEICHOIC ACIDS EXPORT ATP-BINDING PROTEIN TAGH"/>
    <property type="match status" value="1"/>
</dbReference>
<gene>
    <name evidence="6" type="ORF">CKJ80_11210</name>
</gene>
<dbReference type="Gene3D" id="3.40.50.300">
    <property type="entry name" value="P-loop containing nucleotide triphosphate hydrolases"/>
    <property type="match status" value="1"/>
</dbReference>
<reference evidence="6 7" key="1">
    <citation type="submission" date="2017-08" db="EMBL/GenBank/DDBJ databases">
        <title>Whole genome sequences of 6 clinical strains closest to Corynebacterium imitans.</title>
        <authorList>
            <person name="Bernier A.-M."/>
            <person name="Burdz T."/>
            <person name="Bernard K."/>
        </authorList>
    </citation>
    <scope>NUCLEOTIDE SEQUENCE [LARGE SCALE GENOMIC DNA]</scope>
    <source>
        <strain evidence="6 7">NML92-0415</strain>
    </source>
</reference>
<dbReference type="InterPro" id="IPR027417">
    <property type="entry name" value="P-loop_NTPase"/>
</dbReference>
<dbReference type="PROSITE" id="PS00211">
    <property type="entry name" value="ABC_TRANSPORTER_1"/>
    <property type="match status" value="1"/>
</dbReference>
<dbReference type="SMART" id="SM00382">
    <property type="entry name" value="AAA"/>
    <property type="match status" value="1"/>
</dbReference>
<evidence type="ECO:0000256" key="3">
    <source>
        <dbReference type="ARBA" id="ARBA00022741"/>
    </source>
</evidence>
<dbReference type="GO" id="GO:0016020">
    <property type="term" value="C:membrane"/>
    <property type="evidence" value="ECO:0007669"/>
    <property type="project" value="InterPro"/>
</dbReference>
<organism evidence="6 7">
    <name type="scientific">Corynebacterium hadale</name>
    <dbReference type="NCBI Taxonomy" id="2026255"/>
    <lineage>
        <taxon>Bacteria</taxon>
        <taxon>Bacillati</taxon>
        <taxon>Actinomycetota</taxon>
        <taxon>Actinomycetes</taxon>
        <taxon>Mycobacteriales</taxon>
        <taxon>Corynebacteriaceae</taxon>
        <taxon>Corynebacterium</taxon>
    </lineage>
</organism>
<comment type="caution">
    <text evidence="6">The sequence shown here is derived from an EMBL/GenBank/DDBJ whole genome shotgun (WGS) entry which is preliminary data.</text>
</comment>
<evidence type="ECO:0000256" key="1">
    <source>
        <dbReference type="ARBA" id="ARBA00005417"/>
    </source>
</evidence>
<dbReference type="InterPro" id="IPR017871">
    <property type="entry name" value="ABC_transporter-like_CS"/>
</dbReference>
<dbReference type="CDD" id="cd03220">
    <property type="entry name" value="ABC_KpsT_Wzt"/>
    <property type="match status" value="1"/>
</dbReference>
<comment type="similarity">
    <text evidence="1">Belongs to the ABC transporter superfamily.</text>
</comment>
<protein>
    <submittedName>
        <fullName evidence="6">ABC transporter</fullName>
    </submittedName>
</protein>
<dbReference type="GO" id="GO:0140359">
    <property type="term" value="F:ABC-type transporter activity"/>
    <property type="evidence" value="ECO:0007669"/>
    <property type="project" value="InterPro"/>
</dbReference>
<keyword evidence="3" id="KW-0547">Nucleotide-binding</keyword>
<feature type="domain" description="ABC transporter" evidence="5">
    <location>
        <begin position="26"/>
        <end position="244"/>
    </location>
</feature>
<proteinExistence type="inferred from homology"/>
<dbReference type="Proteomes" id="UP000218041">
    <property type="component" value="Unassembled WGS sequence"/>
</dbReference>
<dbReference type="EMBL" id="NSGP01000021">
    <property type="protein sequence ID" value="PAT09080.1"/>
    <property type="molecule type" value="Genomic_DNA"/>
</dbReference>
<dbReference type="AlphaFoldDB" id="A0AB36RHN9"/>
<evidence type="ECO:0000256" key="2">
    <source>
        <dbReference type="ARBA" id="ARBA00022448"/>
    </source>
</evidence>
<evidence type="ECO:0000313" key="6">
    <source>
        <dbReference type="EMBL" id="PAT09080.1"/>
    </source>
</evidence>
<evidence type="ECO:0000256" key="4">
    <source>
        <dbReference type="ARBA" id="ARBA00022840"/>
    </source>
</evidence>
<dbReference type="InterPro" id="IPR050683">
    <property type="entry name" value="Bact_Polysacc_Export_ATP-bd"/>
</dbReference>
<dbReference type="Pfam" id="PF00005">
    <property type="entry name" value="ABC_tran"/>
    <property type="match status" value="1"/>
</dbReference>
<dbReference type="PROSITE" id="PS50893">
    <property type="entry name" value="ABC_TRANSPORTER_2"/>
    <property type="match status" value="1"/>
</dbReference>
<dbReference type="RefSeq" id="WP_095555718.1">
    <property type="nucleotide sequence ID" value="NZ_NSGP01000021.1"/>
</dbReference>
<dbReference type="GO" id="GO:0016887">
    <property type="term" value="F:ATP hydrolysis activity"/>
    <property type="evidence" value="ECO:0007669"/>
    <property type="project" value="InterPro"/>
</dbReference>
<name>A0AB36RHN9_9CORY</name>
<dbReference type="PANTHER" id="PTHR46743">
    <property type="entry name" value="TEICHOIC ACIDS EXPORT ATP-BINDING PROTEIN TAGH"/>
    <property type="match status" value="1"/>
</dbReference>
<dbReference type="InterPro" id="IPR015860">
    <property type="entry name" value="ABC_transpr_TagH-like"/>
</dbReference>
<sequence length="275" mass="29454">MQRSDNPVIVADNVGLTYQLSTSGSAYNLPIFGRTVKVEALKGVSFVVSRGESVGILGRNGSGKSTLLSILSGQIAPSFGEVFVSSTPSLLSVSAALQGELTGRTNARLGLLAQGLTRQDSKLGAKRIGEWTELGEAFDRPLKTYSSGMKARLKFAIATETASDILMVDEALSTGDSTFAIKARERMAGFLGESGTVIVVSHSASTIRKQCDRVIWINSGRIVADGTVSSIAPIYEKWNKLRARKQVDEAEMLLDEIVAEYGQLPHLVTGKDRTI</sequence>
<evidence type="ECO:0000259" key="5">
    <source>
        <dbReference type="PROSITE" id="PS50893"/>
    </source>
</evidence>